<dbReference type="VEuPathDB" id="VectorBase:AFAF011135"/>
<evidence type="ECO:0000313" key="3">
    <source>
        <dbReference type="EnsemblMetazoa" id="AFAF011135-PA"/>
    </source>
</evidence>
<protein>
    <submittedName>
        <fullName evidence="3">Uncharacterized protein</fullName>
    </submittedName>
</protein>
<evidence type="ECO:0000256" key="1">
    <source>
        <dbReference type="SAM" id="MobiDB-lite"/>
    </source>
</evidence>
<keyword evidence="2" id="KW-1133">Transmembrane helix</keyword>
<keyword evidence="4" id="KW-1185">Reference proteome</keyword>
<dbReference type="EnsemblMetazoa" id="AFAF011135-RA">
    <property type="protein sequence ID" value="AFAF011135-PA"/>
    <property type="gene ID" value="AFAF011135"/>
</dbReference>
<dbReference type="Proteomes" id="UP000075886">
    <property type="component" value="Unassembled WGS sequence"/>
</dbReference>
<accession>A0A182QIX9</accession>
<reference evidence="4" key="1">
    <citation type="submission" date="2014-01" db="EMBL/GenBank/DDBJ databases">
        <title>The Genome Sequence of Anopheles farauti FAR1 (V2).</title>
        <authorList>
            <consortium name="The Broad Institute Genomics Platform"/>
            <person name="Neafsey D.E."/>
            <person name="Besansky N."/>
            <person name="Howell P."/>
            <person name="Walton C."/>
            <person name="Young S.K."/>
            <person name="Zeng Q."/>
            <person name="Gargeya S."/>
            <person name="Fitzgerald M."/>
            <person name="Haas B."/>
            <person name="Abouelleil A."/>
            <person name="Allen A.W."/>
            <person name="Alvarado L."/>
            <person name="Arachchi H.M."/>
            <person name="Berlin A.M."/>
            <person name="Chapman S.B."/>
            <person name="Gainer-Dewar J."/>
            <person name="Goldberg J."/>
            <person name="Griggs A."/>
            <person name="Gujja S."/>
            <person name="Hansen M."/>
            <person name="Howarth C."/>
            <person name="Imamovic A."/>
            <person name="Ireland A."/>
            <person name="Larimer J."/>
            <person name="McCowan C."/>
            <person name="Murphy C."/>
            <person name="Pearson M."/>
            <person name="Poon T.W."/>
            <person name="Priest M."/>
            <person name="Roberts A."/>
            <person name="Saif S."/>
            <person name="Shea T."/>
            <person name="Sisk P."/>
            <person name="Sykes S."/>
            <person name="Wortman J."/>
            <person name="Nusbaum C."/>
            <person name="Birren B."/>
        </authorList>
    </citation>
    <scope>NUCLEOTIDE SEQUENCE [LARGE SCALE GENOMIC DNA]</scope>
    <source>
        <strain evidence="4">FAR1</strain>
    </source>
</reference>
<evidence type="ECO:0000256" key="2">
    <source>
        <dbReference type="SAM" id="Phobius"/>
    </source>
</evidence>
<evidence type="ECO:0000313" key="4">
    <source>
        <dbReference type="Proteomes" id="UP000075886"/>
    </source>
</evidence>
<organism evidence="3 4">
    <name type="scientific">Anopheles farauti</name>
    <dbReference type="NCBI Taxonomy" id="69004"/>
    <lineage>
        <taxon>Eukaryota</taxon>
        <taxon>Metazoa</taxon>
        <taxon>Ecdysozoa</taxon>
        <taxon>Arthropoda</taxon>
        <taxon>Hexapoda</taxon>
        <taxon>Insecta</taxon>
        <taxon>Pterygota</taxon>
        <taxon>Neoptera</taxon>
        <taxon>Endopterygota</taxon>
        <taxon>Diptera</taxon>
        <taxon>Nematocera</taxon>
        <taxon>Culicoidea</taxon>
        <taxon>Culicidae</taxon>
        <taxon>Anophelinae</taxon>
        <taxon>Anopheles</taxon>
    </lineage>
</organism>
<sequence>MYFKQHAETRFLIVFADGGGGVVVVVLVVASYLLVLEAEAGVDDAPSVGATGRDRALRVGPVADDVRVGVVADEVVVRPDVAVVRLPGDHAARHPDRPIVDDLREVCELRPDVVRRVGVDEGVRERVLVVPVVDDVVHHVLLGHVEPEVPDDGDVLAGAREAVRVAAVVVLVDARARVQLGEMLQLVVPVQLGHGVGRRVPGQLPDRQPLPLPVVLGEDGRLPGGRHRHQLGLPALAALAERLLRVAADVCAPGRAETGLAVVVGGTGTPHEQPHHHRHQPQPPAR</sequence>
<reference evidence="3" key="2">
    <citation type="submission" date="2020-05" db="UniProtKB">
        <authorList>
            <consortium name="EnsemblMetazoa"/>
        </authorList>
    </citation>
    <scope>IDENTIFICATION</scope>
    <source>
        <strain evidence="3">FAR1</strain>
    </source>
</reference>
<dbReference type="EMBL" id="AXCN02002162">
    <property type="status" value="NOT_ANNOTATED_CDS"/>
    <property type="molecule type" value="Genomic_DNA"/>
</dbReference>
<keyword evidence="2" id="KW-0472">Membrane</keyword>
<name>A0A182QIX9_9DIPT</name>
<feature type="region of interest" description="Disordered" evidence="1">
    <location>
        <begin position="264"/>
        <end position="286"/>
    </location>
</feature>
<feature type="transmembrane region" description="Helical" evidence="2">
    <location>
        <begin position="12"/>
        <end position="35"/>
    </location>
</feature>
<keyword evidence="2" id="KW-0812">Transmembrane</keyword>
<dbReference type="AlphaFoldDB" id="A0A182QIX9"/>
<proteinExistence type="predicted"/>